<feature type="transmembrane region" description="Helical" evidence="1">
    <location>
        <begin position="173"/>
        <end position="194"/>
    </location>
</feature>
<feature type="transmembrane region" description="Helical" evidence="1">
    <location>
        <begin position="82"/>
        <end position="99"/>
    </location>
</feature>
<dbReference type="Proteomes" id="UP000298484">
    <property type="component" value="Unassembled WGS sequence"/>
</dbReference>
<keyword evidence="3" id="KW-1185">Reference proteome</keyword>
<accession>A0A4Y9AB18</accession>
<keyword evidence="1" id="KW-1133">Transmembrane helix</keyword>
<gene>
    <name evidence="2" type="ORF">E4U82_12695</name>
</gene>
<feature type="transmembrane region" description="Helical" evidence="1">
    <location>
        <begin position="214"/>
        <end position="233"/>
    </location>
</feature>
<dbReference type="AlphaFoldDB" id="A0A4Y9AB18"/>
<reference evidence="2 3" key="1">
    <citation type="submission" date="2019-03" db="EMBL/GenBank/DDBJ databases">
        <title>Genome sequence of Lentibacillus salicampi ATCC BAA-719.</title>
        <authorList>
            <person name="Maclea K.S."/>
            <person name="Simoes Junior M."/>
        </authorList>
    </citation>
    <scope>NUCLEOTIDE SEQUENCE [LARGE SCALE GENOMIC DNA]</scope>
    <source>
        <strain evidence="2 3">ATCC BAA-719</strain>
    </source>
</reference>
<feature type="transmembrane region" description="Helical" evidence="1">
    <location>
        <begin position="14"/>
        <end position="39"/>
    </location>
</feature>
<dbReference type="Pfam" id="PF14808">
    <property type="entry name" value="TMEM164"/>
    <property type="match status" value="1"/>
</dbReference>
<protein>
    <submittedName>
        <fullName evidence="2">TIGR02206 family membrane protein</fullName>
    </submittedName>
</protein>
<organism evidence="2 3">
    <name type="scientific">Lentibacillus salicampi</name>
    <dbReference type="NCBI Taxonomy" id="175306"/>
    <lineage>
        <taxon>Bacteria</taxon>
        <taxon>Bacillati</taxon>
        <taxon>Bacillota</taxon>
        <taxon>Bacilli</taxon>
        <taxon>Bacillales</taxon>
        <taxon>Bacillaceae</taxon>
        <taxon>Lentibacillus</taxon>
    </lineage>
</organism>
<dbReference type="OrthoDB" id="9813172at2"/>
<keyword evidence="1" id="KW-0812">Transmembrane</keyword>
<dbReference type="EMBL" id="SRHY01000023">
    <property type="protein sequence ID" value="TFJ92397.1"/>
    <property type="molecule type" value="Genomic_DNA"/>
</dbReference>
<feature type="transmembrane region" description="Helical" evidence="1">
    <location>
        <begin position="145"/>
        <end position="166"/>
    </location>
</feature>
<dbReference type="NCBIfam" id="TIGR02206">
    <property type="entry name" value="intg_mem_TP0381"/>
    <property type="match status" value="1"/>
</dbReference>
<sequence>MMAEIFLEKNGEPFAAFGISHGTVLFFYFLGAVSLLLFSKKILNKASAYNIIRWSLFSLLVLSEISYQTYTALNGIWSMGEHMFFHLCGVAGVTGAIALVNHHKQLIQITFFIGLIPSLLALVTPELPYDFPHYRYLKFFIHHMTISWTSIFLVVSHPVTISFHAVLKTYMYLLIYAAIIGFLVNPLLGSNYLYLSQTPTANTPLDLLGSGVWYYVNLCVLAFVVFLVQYLVYRMVRHFKNT</sequence>
<name>A0A4Y9AB18_9BACI</name>
<dbReference type="InterPro" id="IPR011737">
    <property type="entry name" value="CHP02206_TP0381"/>
</dbReference>
<comment type="caution">
    <text evidence="2">The sequence shown here is derived from an EMBL/GenBank/DDBJ whole genome shotgun (WGS) entry which is preliminary data.</text>
</comment>
<evidence type="ECO:0000313" key="2">
    <source>
        <dbReference type="EMBL" id="TFJ92397.1"/>
    </source>
</evidence>
<feature type="transmembrane region" description="Helical" evidence="1">
    <location>
        <begin position="51"/>
        <end position="70"/>
    </location>
</feature>
<feature type="transmembrane region" description="Helical" evidence="1">
    <location>
        <begin position="106"/>
        <end position="125"/>
    </location>
</feature>
<proteinExistence type="predicted"/>
<keyword evidence="1" id="KW-0472">Membrane</keyword>
<evidence type="ECO:0000313" key="3">
    <source>
        <dbReference type="Proteomes" id="UP000298484"/>
    </source>
</evidence>
<evidence type="ECO:0000256" key="1">
    <source>
        <dbReference type="SAM" id="Phobius"/>
    </source>
</evidence>